<reference evidence="2 3" key="1">
    <citation type="submission" date="2019-11" db="EMBL/GenBank/DDBJ databases">
        <authorList>
            <person name="Ay H."/>
        </authorList>
    </citation>
    <scope>NUCLEOTIDE SEQUENCE [LARGE SCALE GENOMIC DNA]</scope>
    <source>
        <strain evidence="2 3">BG9H</strain>
    </source>
</reference>
<dbReference type="SUPFAM" id="SSF52402">
    <property type="entry name" value="Adenine nucleotide alpha hydrolases-like"/>
    <property type="match status" value="1"/>
</dbReference>
<comment type="caution">
    <text evidence="2">The sequence shown here is derived from an EMBL/GenBank/DDBJ whole genome shotgun (WGS) entry which is preliminary data.</text>
</comment>
<organism evidence="2 3">
    <name type="scientific">Streptomyces anatolicus</name>
    <dbReference type="NCBI Taxonomy" id="2675858"/>
    <lineage>
        <taxon>Bacteria</taxon>
        <taxon>Bacillati</taxon>
        <taxon>Actinomycetota</taxon>
        <taxon>Actinomycetes</taxon>
        <taxon>Kitasatosporales</taxon>
        <taxon>Streptomycetaceae</taxon>
        <taxon>Streptomyces</taxon>
    </lineage>
</organism>
<dbReference type="RefSeq" id="WP_219690563.1">
    <property type="nucleotide sequence ID" value="NZ_WMBF01000267.1"/>
</dbReference>
<protein>
    <recommendedName>
        <fullName evidence="4">Asparagine synthase</fullName>
    </recommendedName>
</protein>
<sequence length="490" mass="52577">MRDVVVCVNGRVRRSRPALAAEPLGADSRQTDEAFELRRDLPGPLPLYYRVGPGRLEWSGDLADFRQDAPLPPPDPGALLAMALGAAPAPDSTPVPGVHRLAAGVTVRLDRFGVRVSRHRPETTTTRRAPVHAMSEVLASAPGPYAIAYSGGLSSAFLAVSALRAGHRPPLVHADFGTRSGTAPALIPGLRCERVPLDLLGLLDHHRITGEEPVPPLPDTEVPRLLAEHLAAHIGLPLMSGGLLDPLTSARLPDARPGYRGWRLLTCEPFHVSGVLGSLSQARALFDKGVVHDPDRVAADLPDSQPVSAPPPPSPTGADRVPGLTDRGREAFDAARRGSLAVWREHLESLPPVLGRADAALAEHGHGGAQLPALDPRVLASVGALPPHRLGRIRGGRFQSHVPLRTAVAAHRVTGVRKSTPRHWLRLAAAEHLHRERPKVIAEWERESALADLGLIDPAVLVGILRDGRDLSAQALVLLRMVWLDRWLRG</sequence>
<evidence type="ECO:0008006" key="4">
    <source>
        <dbReference type="Google" id="ProtNLM"/>
    </source>
</evidence>
<dbReference type="EMBL" id="WMBF01000267">
    <property type="protein sequence ID" value="MBW5424099.1"/>
    <property type="molecule type" value="Genomic_DNA"/>
</dbReference>
<evidence type="ECO:0000313" key="2">
    <source>
        <dbReference type="EMBL" id="MBW5424099.1"/>
    </source>
</evidence>
<keyword evidence="3" id="KW-1185">Reference proteome</keyword>
<evidence type="ECO:0000256" key="1">
    <source>
        <dbReference type="SAM" id="MobiDB-lite"/>
    </source>
</evidence>
<name>A0ABS6YRP8_9ACTN</name>
<feature type="region of interest" description="Disordered" evidence="1">
    <location>
        <begin position="296"/>
        <end position="325"/>
    </location>
</feature>
<accession>A0ABS6YRP8</accession>
<gene>
    <name evidence="2" type="ORF">GKQ77_21445</name>
</gene>
<dbReference type="Proteomes" id="UP001197114">
    <property type="component" value="Unassembled WGS sequence"/>
</dbReference>
<evidence type="ECO:0000313" key="3">
    <source>
        <dbReference type="Proteomes" id="UP001197114"/>
    </source>
</evidence>
<proteinExistence type="predicted"/>